<evidence type="ECO:0000313" key="6">
    <source>
        <dbReference type="EMBL" id="MDM4017870.1"/>
    </source>
</evidence>
<keyword evidence="1" id="KW-0547">Nucleotide-binding</keyword>
<dbReference type="SMART" id="SM00534">
    <property type="entry name" value="MUTSac"/>
    <property type="match status" value="1"/>
</dbReference>
<name>A0ABT7PN10_9BACT</name>
<dbReference type="RefSeq" id="WP_289165443.1">
    <property type="nucleotide sequence ID" value="NZ_JASZZN010000017.1"/>
</dbReference>
<feature type="domain" description="DNA mismatch repair proteins mutS family" evidence="5">
    <location>
        <begin position="473"/>
        <end position="665"/>
    </location>
</feature>
<reference evidence="6 7" key="1">
    <citation type="submission" date="2023-06" db="EMBL/GenBank/DDBJ databases">
        <title>Roseiconus lacunae JC819 isolated from Gulf of Mannar region, Tamil Nadu.</title>
        <authorList>
            <person name="Pk S."/>
            <person name="Ch S."/>
            <person name="Ch V.R."/>
        </authorList>
    </citation>
    <scope>NUCLEOTIDE SEQUENCE [LARGE SCALE GENOMIC DNA]</scope>
    <source>
        <strain evidence="6 7">JC819</strain>
    </source>
</reference>
<dbReference type="SUPFAM" id="SSF52540">
    <property type="entry name" value="P-loop containing nucleoside triphosphate hydrolases"/>
    <property type="match status" value="1"/>
</dbReference>
<dbReference type="PANTHER" id="PTHR11361">
    <property type="entry name" value="DNA MISMATCH REPAIR PROTEIN MUTS FAMILY MEMBER"/>
    <property type="match status" value="1"/>
</dbReference>
<dbReference type="InterPro" id="IPR045076">
    <property type="entry name" value="MutS"/>
</dbReference>
<evidence type="ECO:0000256" key="3">
    <source>
        <dbReference type="ARBA" id="ARBA00023125"/>
    </source>
</evidence>
<dbReference type="Gene3D" id="3.40.50.300">
    <property type="entry name" value="P-loop containing nucleotide triphosphate hydrolases"/>
    <property type="match status" value="1"/>
</dbReference>
<gene>
    <name evidence="6" type="ORF">QTN89_20655</name>
</gene>
<proteinExistence type="predicted"/>
<feature type="transmembrane region" description="Helical" evidence="4">
    <location>
        <begin position="73"/>
        <end position="91"/>
    </location>
</feature>
<keyword evidence="3" id="KW-0238">DNA-binding</keyword>
<keyword evidence="4" id="KW-0812">Transmembrane</keyword>
<dbReference type="EMBL" id="JASZZN010000017">
    <property type="protein sequence ID" value="MDM4017870.1"/>
    <property type="molecule type" value="Genomic_DNA"/>
</dbReference>
<comment type="caution">
    <text evidence="6">The sequence shown here is derived from an EMBL/GenBank/DDBJ whole genome shotgun (WGS) entry which is preliminary data.</text>
</comment>
<organism evidence="6 7">
    <name type="scientific">Roseiconus lacunae</name>
    <dbReference type="NCBI Taxonomy" id="2605694"/>
    <lineage>
        <taxon>Bacteria</taxon>
        <taxon>Pseudomonadati</taxon>
        <taxon>Planctomycetota</taxon>
        <taxon>Planctomycetia</taxon>
        <taxon>Pirellulales</taxon>
        <taxon>Pirellulaceae</taxon>
        <taxon>Roseiconus</taxon>
    </lineage>
</organism>
<keyword evidence="4" id="KW-0472">Membrane</keyword>
<keyword evidence="7" id="KW-1185">Reference proteome</keyword>
<dbReference type="PANTHER" id="PTHR11361:SF99">
    <property type="entry name" value="DNA MISMATCH REPAIR PROTEIN"/>
    <property type="match status" value="1"/>
</dbReference>
<dbReference type="InterPro" id="IPR000432">
    <property type="entry name" value="DNA_mismatch_repair_MutS_C"/>
</dbReference>
<evidence type="ECO:0000256" key="1">
    <source>
        <dbReference type="ARBA" id="ARBA00022741"/>
    </source>
</evidence>
<dbReference type="Pfam" id="PF00488">
    <property type="entry name" value="MutS_V"/>
    <property type="match status" value="1"/>
</dbReference>
<feature type="transmembrane region" description="Helical" evidence="4">
    <location>
        <begin position="271"/>
        <end position="294"/>
    </location>
</feature>
<keyword evidence="2" id="KW-0067">ATP-binding</keyword>
<feature type="transmembrane region" description="Helical" evidence="4">
    <location>
        <begin position="50"/>
        <end position="67"/>
    </location>
</feature>
<sequence>MESKQTTVADAVAPQSADSLPALTFYERRLEAATLRLDTLRRKDTQFSRARLILFTIAAALILLGYFGDVGWGVLYVGWGLIGCFFVVAVLNEPVNDAMAVEEQNCEVIRRLIARCKRRWDELDWKTARKRLQTVELEEHQKDVADDLDLLGKTSLFQFVSMAGTTVGVRTLAGWLTSPAKADVARLRSDAVRRLAGKREQRMRFYSLASDVGRGTGDPDEFIRWSQSDPWLDKQRWMIPWAKVSAFLSIILIAALVAFRLELIDAGNAKIALASLVLIIVINMLITTVMLGPVHQIFSIAMSSRQSVDEYRELFSAANWLVEDDRKGDDDRRLEHLHQVLLDAPEQSARQGMKDLGRVAWLGSLRTSASTFLLYLPLQAFALWDVRVFAKLEAWQEKYRDSVPSWFDAFGEVEALMSLAAVCDENPSWVFPNWVESAKRDNAALSFRSVGLGHPLLPDDARVCNDVTIGPPGKVLLVTGSNMSGKSTMLRSAGLNIALAGAGCPVCARELTMPSIELSTSIRVRDNLAEGVSFYMAELKRLKGVVDRARLLADQNGVTSMFLLDEILQGTNSRERQIAVTQVLRHLLQCGAIGAISTHDLELADEPELQAVSEIVHFRETITPDAEGNEQMTFDYQMRSGVSPTTNALRLLEIVGLGSAETESK</sequence>
<dbReference type="InterPro" id="IPR027417">
    <property type="entry name" value="P-loop_NTPase"/>
</dbReference>
<evidence type="ECO:0000256" key="4">
    <source>
        <dbReference type="SAM" id="Phobius"/>
    </source>
</evidence>
<evidence type="ECO:0000259" key="5">
    <source>
        <dbReference type="SMART" id="SM00534"/>
    </source>
</evidence>
<dbReference type="Proteomes" id="UP001239462">
    <property type="component" value="Unassembled WGS sequence"/>
</dbReference>
<accession>A0ABT7PN10</accession>
<protein>
    <submittedName>
        <fullName evidence="6">MutS family DNA mismatch repair protein</fullName>
    </submittedName>
</protein>
<feature type="transmembrane region" description="Helical" evidence="4">
    <location>
        <begin position="241"/>
        <end position="259"/>
    </location>
</feature>
<keyword evidence="4" id="KW-1133">Transmembrane helix</keyword>
<evidence type="ECO:0000256" key="2">
    <source>
        <dbReference type="ARBA" id="ARBA00022840"/>
    </source>
</evidence>
<evidence type="ECO:0000313" key="7">
    <source>
        <dbReference type="Proteomes" id="UP001239462"/>
    </source>
</evidence>
<dbReference type="CDD" id="cd03283">
    <property type="entry name" value="ABC_MutS-like"/>
    <property type="match status" value="1"/>
</dbReference>